<dbReference type="Pfam" id="PF18966">
    <property type="entry name" value="Lipoprotein_23"/>
    <property type="match status" value="1"/>
</dbReference>
<gene>
    <name evidence="1" type="ORF">MB27_22280</name>
</gene>
<reference evidence="1 2" key="1">
    <citation type="submission" date="2014-10" db="EMBL/GenBank/DDBJ databases">
        <title>Draft genome sequence of Actinoplanes utahensis NRRL 12052.</title>
        <authorList>
            <person name="Velasco-Bucheli B."/>
            <person name="del Cerro C."/>
            <person name="Hormigo D."/>
            <person name="Garcia J.L."/>
            <person name="Acebal C."/>
            <person name="Arroyo M."/>
            <person name="de la Mata I."/>
        </authorList>
    </citation>
    <scope>NUCLEOTIDE SEQUENCE [LARGE SCALE GENOMIC DNA]</scope>
    <source>
        <strain evidence="1 2">NRRL 12052</strain>
    </source>
</reference>
<dbReference type="eggNOG" id="ENOG5033YVI">
    <property type="taxonomic scope" value="Bacteria"/>
</dbReference>
<protein>
    <recommendedName>
        <fullName evidence="3">Lipoprotein</fullName>
    </recommendedName>
</protein>
<evidence type="ECO:0000313" key="1">
    <source>
        <dbReference type="EMBL" id="KHD75588.1"/>
    </source>
</evidence>
<organism evidence="1 2">
    <name type="scientific">Actinoplanes utahensis</name>
    <dbReference type="NCBI Taxonomy" id="1869"/>
    <lineage>
        <taxon>Bacteria</taxon>
        <taxon>Bacillati</taxon>
        <taxon>Actinomycetota</taxon>
        <taxon>Actinomycetes</taxon>
        <taxon>Micromonosporales</taxon>
        <taxon>Micromonosporaceae</taxon>
        <taxon>Actinoplanes</taxon>
    </lineage>
</organism>
<dbReference type="InterPro" id="IPR044058">
    <property type="entry name" value="Lipoprotein_23"/>
</dbReference>
<dbReference type="AlphaFoldDB" id="A0A0A6UKI0"/>
<comment type="caution">
    <text evidence="1">The sequence shown here is derived from an EMBL/GenBank/DDBJ whole genome shotgun (WGS) entry which is preliminary data.</text>
</comment>
<keyword evidence="2" id="KW-1185">Reference proteome</keyword>
<dbReference type="Proteomes" id="UP000054537">
    <property type="component" value="Unassembled WGS sequence"/>
</dbReference>
<dbReference type="EMBL" id="JRTT01000026">
    <property type="protein sequence ID" value="KHD75588.1"/>
    <property type="molecule type" value="Genomic_DNA"/>
</dbReference>
<proteinExistence type="predicted"/>
<sequence>MLALAGVLAVAGCSSSEKPAEPTFEASSAPAAPSVAVTAAGVKVGPKGSPCELPFSFDAAADWKPKAVDVKTLGEFAELAKVGEFTNVCEIDAKPAGNIGFLRVYLAEGRSGQPRGHLDAFVKAGRREVSGEVYKDIQVAAQQGAEVTWNLKSTSLDMTTRYSAFAMNTEAGAVVVVLNAFDEIEYEQMLPAFQLAVQSAAVAS</sequence>
<evidence type="ECO:0008006" key="3">
    <source>
        <dbReference type="Google" id="ProtNLM"/>
    </source>
</evidence>
<accession>A0A0A6UKI0</accession>
<evidence type="ECO:0000313" key="2">
    <source>
        <dbReference type="Proteomes" id="UP000054537"/>
    </source>
</evidence>
<name>A0A0A6UKI0_ACTUT</name>